<organism evidence="1 2">
    <name type="scientific">Rhabditophanes sp. KR3021</name>
    <dbReference type="NCBI Taxonomy" id="114890"/>
    <lineage>
        <taxon>Eukaryota</taxon>
        <taxon>Metazoa</taxon>
        <taxon>Ecdysozoa</taxon>
        <taxon>Nematoda</taxon>
        <taxon>Chromadorea</taxon>
        <taxon>Rhabditida</taxon>
        <taxon>Tylenchina</taxon>
        <taxon>Panagrolaimomorpha</taxon>
        <taxon>Strongyloidoidea</taxon>
        <taxon>Alloionematidae</taxon>
        <taxon>Rhabditophanes</taxon>
    </lineage>
</organism>
<evidence type="ECO:0000313" key="2">
    <source>
        <dbReference type="WBParaSite" id="RSKR_0000783800.2"/>
    </source>
</evidence>
<dbReference type="WBParaSite" id="RSKR_0000783800.2">
    <property type="protein sequence ID" value="RSKR_0000783800.2"/>
    <property type="gene ID" value="RSKR_0000783800"/>
</dbReference>
<reference evidence="2" key="1">
    <citation type="submission" date="2016-11" db="UniProtKB">
        <authorList>
            <consortium name="WormBaseParasite"/>
        </authorList>
    </citation>
    <scope>IDENTIFICATION</scope>
    <source>
        <strain evidence="2">KR3021</strain>
    </source>
</reference>
<evidence type="ECO:0000313" key="1">
    <source>
        <dbReference type="Proteomes" id="UP000095286"/>
    </source>
</evidence>
<dbReference type="Proteomes" id="UP000095286">
    <property type="component" value="Unplaced"/>
</dbReference>
<sequence>MNNRLSLRLVCLFLGIIWQVQVIQSNRANWENYNFHLTSTSDVFVPVLDGFSGKLQCTVYRCHDQLLSISWLKNDISMFNGTQFLSSSGVDPSSVILQHNIDEETLQGEDCREMFKLPNGRTCKCVTENFSLVLRNITKDDAGNYRCLINEVPQQLDFHVEVLDSGLKQGFHKHINYDYTACCLERGINPLCRSMCKPKDMYLEVFDPISCQTADYKNFIHCVTEDGKKDYTKCCQKRSVPEFCHDFCSNNFTMLKKSHRLCLYYLPEIFECFNSEADSP</sequence>
<protein>
    <submittedName>
        <fullName evidence="2">Ig-like domain-containing protein</fullName>
    </submittedName>
</protein>
<accession>A0AC35U700</accession>
<name>A0AC35U700_9BILA</name>
<proteinExistence type="predicted"/>